<evidence type="ECO:0000313" key="1">
    <source>
        <dbReference type="EMBL" id="TGO53407.1"/>
    </source>
</evidence>
<reference evidence="1 2" key="1">
    <citation type="submission" date="2017-12" db="EMBL/GenBank/DDBJ databases">
        <title>Comparative genomics of Botrytis spp.</title>
        <authorList>
            <person name="Valero-Jimenez C.A."/>
            <person name="Tapia P."/>
            <person name="Veloso J."/>
            <person name="Silva-Moreno E."/>
            <person name="Staats M."/>
            <person name="Valdes J.H."/>
            <person name="Van Kan J.A.L."/>
        </authorList>
    </citation>
    <scope>NUCLEOTIDE SEQUENCE [LARGE SCALE GENOMIC DNA]</scope>
    <source>
        <strain evidence="1 2">MUCL11595</strain>
    </source>
</reference>
<proteinExistence type="predicted"/>
<dbReference type="OrthoDB" id="10368944at2759"/>
<dbReference type="AlphaFoldDB" id="A0A4Z1I9T8"/>
<dbReference type="Proteomes" id="UP000297527">
    <property type="component" value="Unassembled WGS sequence"/>
</dbReference>
<accession>A0A4Z1I9T8</accession>
<name>A0A4Z1I9T8_9HELO</name>
<gene>
    <name evidence="1" type="ORF">BCON_0124g00050</name>
</gene>
<dbReference type="EMBL" id="PQXN01000124">
    <property type="protein sequence ID" value="TGO53407.1"/>
    <property type="molecule type" value="Genomic_DNA"/>
</dbReference>
<comment type="caution">
    <text evidence="1">The sequence shown here is derived from an EMBL/GenBank/DDBJ whole genome shotgun (WGS) entry which is preliminary data.</text>
</comment>
<organism evidence="1 2">
    <name type="scientific">Botryotinia convoluta</name>
    <dbReference type="NCBI Taxonomy" id="54673"/>
    <lineage>
        <taxon>Eukaryota</taxon>
        <taxon>Fungi</taxon>
        <taxon>Dikarya</taxon>
        <taxon>Ascomycota</taxon>
        <taxon>Pezizomycotina</taxon>
        <taxon>Leotiomycetes</taxon>
        <taxon>Helotiales</taxon>
        <taxon>Sclerotiniaceae</taxon>
        <taxon>Botryotinia</taxon>
    </lineage>
</organism>
<protein>
    <submittedName>
        <fullName evidence="1">Uncharacterized protein</fullName>
    </submittedName>
</protein>
<keyword evidence="2" id="KW-1185">Reference proteome</keyword>
<sequence length="106" mass="11545">MSPCGFLASRGRLAGSINDFGFVLYLASDFIDEVQNMEPAGLKCVTRGIATYQFHDLELIILCLVENLPGLVRIVVCTGQGLDYKIGANVTLSIEPEEYSEALNES</sequence>
<evidence type="ECO:0000313" key="2">
    <source>
        <dbReference type="Proteomes" id="UP000297527"/>
    </source>
</evidence>